<gene>
    <name evidence="2" type="ORF">TAV2_LOCUS17107</name>
</gene>
<dbReference type="PANTHER" id="PTHR34361">
    <property type="entry name" value="OS08G0157800 PROTEIN"/>
    <property type="match status" value="1"/>
</dbReference>
<proteinExistence type="predicted"/>
<evidence type="ECO:0000256" key="1">
    <source>
        <dbReference type="SAM" id="MobiDB-lite"/>
    </source>
</evidence>
<dbReference type="AlphaFoldDB" id="A0AAU9SJH2"/>
<feature type="region of interest" description="Disordered" evidence="1">
    <location>
        <begin position="76"/>
        <end position="135"/>
    </location>
</feature>
<feature type="region of interest" description="Disordered" evidence="1">
    <location>
        <begin position="935"/>
        <end position="958"/>
    </location>
</feature>
<keyword evidence="3" id="KW-1185">Reference proteome</keyword>
<dbReference type="Proteomes" id="UP000836841">
    <property type="component" value="Chromosome 5"/>
</dbReference>
<organism evidence="2 3">
    <name type="scientific">Thlaspi arvense</name>
    <name type="common">Field penny-cress</name>
    <dbReference type="NCBI Taxonomy" id="13288"/>
    <lineage>
        <taxon>Eukaryota</taxon>
        <taxon>Viridiplantae</taxon>
        <taxon>Streptophyta</taxon>
        <taxon>Embryophyta</taxon>
        <taxon>Tracheophyta</taxon>
        <taxon>Spermatophyta</taxon>
        <taxon>Magnoliopsida</taxon>
        <taxon>eudicotyledons</taxon>
        <taxon>Gunneridae</taxon>
        <taxon>Pentapetalae</taxon>
        <taxon>rosids</taxon>
        <taxon>malvids</taxon>
        <taxon>Brassicales</taxon>
        <taxon>Brassicaceae</taxon>
        <taxon>Thlaspideae</taxon>
        <taxon>Thlaspi</taxon>
    </lineage>
</organism>
<evidence type="ECO:0000313" key="3">
    <source>
        <dbReference type="Proteomes" id="UP000836841"/>
    </source>
</evidence>
<feature type="compositionally biased region" description="Basic and acidic residues" evidence="1">
    <location>
        <begin position="903"/>
        <end position="915"/>
    </location>
</feature>
<feature type="region of interest" description="Disordered" evidence="1">
    <location>
        <begin position="497"/>
        <end position="517"/>
    </location>
</feature>
<reference evidence="2 3" key="1">
    <citation type="submission" date="2022-03" db="EMBL/GenBank/DDBJ databases">
        <authorList>
            <person name="Nunn A."/>
            <person name="Chopra R."/>
            <person name="Nunn A."/>
            <person name="Contreras Garrido A."/>
        </authorList>
    </citation>
    <scope>NUCLEOTIDE SEQUENCE [LARGE SCALE GENOMIC DNA]</scope>
</reference>
<protein>
    <submittedName>
        <fullName evidence="2">Uncharacterized protein</fullName>
    </submittedName>
</protein>
<sequence>PLGSLFRLTSTFSTLKLQQHSFLHQSLPLFGEKKMADGFGYGGFSGVPYPFWLSSPSSHPPATAPPFLASHPVESYDPTQRGFDPMTSHGSYHRSPADWSNNPAYGDNSRSQTPSSSFYADNSRPGNFGPRGEDSYKDMYSPSGFYSRESSSDFVPLPTENFSERQRLNLVPTYNSATSATVSSLADMLIRNSQEPFYKPIMPSDVYASSNAFDEKRPGHYHPGYDKPVSMNAVSGTPVEPYVRVTDSIPLFPMSSLKTEAHFDGSQTGIHLGDGGSFNRDVYNNAPDNTGGVQSSLHGSSIDPVNFDVLLGYGEATGHAKPLSENPDLHNQIVGSPGSKSPRSYNPLRFDFKSPGPLFKKKREGSEFSLYQKPSTLVADSENADSERSLKNAIEDLNCDEHISWSHFMMVPSEGLSAPIMGSESCGELKADNGDAQSAVNYNTSFEGSDNQPSEDVQAKEKPCKLQEQMFEIMNREKKTALLTDMGLKGICRSNADEVSTGQSPERHLCDQGDITSRTSSPRVSSVVNAMHNLSEVLLYECFSNGSSLKLEERENLDKVVDNLTKCLKKLTGNKTLAVDASLPTQALHVSCPNVVDLNEASNVVAKDVEGFNVKLPDSFGFKEPVDKNEMTQSIKNILASNFPDGEENHPQTLLYKNLWLDTEAALCSTSCMARYHRIKNEIGSVKSQNIEISADASIYMQEPFLNPEKSVPIINNVEQETAESLIKHGRNCGNNVVTTSHDAPQSSRFNSDPVDAVLSLMSRSFMGALEPNIDGNFKPDATSGKIPDAIQKESSTASTTEDKHNDVIDRFQILKHQETKRKLKSQNCPDTDIGQFQILKQTKMGVQEDNPEASKMANIGKSGHVSDVMDRFQILKSREAAEQVLKSLNRLDIDSDSDADSDQPRRKTQMRGDLESGWRMTRLCEFSPQIGETCVDTEAGKGYESPTSDWEHVRKDD</sequence>
<feature type="compositionally biased region" description="Polar residues" evidence="1">
    <location>
        <begin position="98"/>
        <end position="120"/>
    </location>
</feature>
<dbReference type="PANTHER" id="PTHR34361:SF2">
    <property type="entry name" value="OS08G0157800 PROTEIN"/>
    <property type="match status" value="1"/>
</dbReference>
<evidence type="ECO:0000313" key="2">
    <source>
        <dbReference type="EMBL" id="CAH2064635.1"/>
    </source>
</evidence>
<name>A0AAU9SJH2_THLAR</name>
<feature type="region of interest" description="Disordered" evidence="1">
    <location>
        <begin position="894"/>
        <end position="915"/>
    </location>
</feature>
<feature type="non-terminal residue" evidence="2">
    <location>
        <position position="1"/>
    </location>
</feature>
<accession>A0AAU9SJH2</accession>
<dbReference type="EMBL" id="OU466861">
    <property type="protein sequence ID" value="CAH2064635.1"/>
    <property type="molecule type" value="Genomic_DNA"/>
</dbReference>